<feature type="region of interest" description="Disordered" evidence="1">
    <location>
        <begin position="60"/>
        <end position="145"/>
    </location>
</feature>
<feature type="compositionally biased region" description="Basic and acidic residues" evidence="1">
    <location>
        <begin position="293"/>
        <end position="302"/>
    </location>
</feature>
<evidence type="ECO:0000313" key="2">
    <source>
        <dbReference type="EMBL" id="KAG8231298.1"/>
    </source>
</evidence>
<feature type="compositionally biased region" description="Basic residues" evidence="1">
    <location>
        <begin position="394"/>
        <end position="403"/>
    </location>
</feature>
<protein>
    <submittedName>
        <fullName evidence="2">Uncharacterized protein</fullName>
    </submittedName>
</protein>
<dbReference type="GO" id="GO:0030010">
    <property type="term" value="P:establishment of cell polarity"/>
    <property type="evidence" value="ECO:0007669"/>
    <property type="project" value="TreeGrafter"/>
</dbReference>
<feature type="compositionally biased region" description="Gly residues" evidence="1">
    <location>
        <begin position="70"/>
        <end position="86"/>
    </location>
</feature>
<dbReference type="GO" id="GO:0005938">
    <property type="term" value="C:cell cortex"/>
    <property type="evidence" value="ECO:0007669"/>
    <property type="project" value="TreeGrafter"/>
</dbReference>
<feature type="region of interest" description="Disordered" evidence="1">
    <location>
        <begin position="159"/>
        <end position="302"/>
    </location>
</feature>
<feature type="region of interest" description="Disordered" evidence="1">
    <location>
        <begin position="1"/>
        <end position="30"/>
    </location>
</feature>
<feature type="compositionally biased region" description="Basic and acidic residues" evidence="1">
    <location>
        <begin position="107"/>
        <end position="117"/>
    </location>
</feature>
<dbReference type="GO" id="GO:0043296">
    <property type="term" value="C:apical junction complex"/>
    <property type="evidence" value="ECO:0007669"/>
    <property type="project" value="TreeGrafter"/>
</dbReference>
<proteinExistence type="predicted"/>
<dbReference type="AlphaFoldDB" id="A0A8K0KFB9"/>
<gene>
    <name evidence="2" type="ORF">J437_LFUL006954</name>
</gene>
<dbReference type="GO" id="GO:0007155">
    <property type="term" value="P:cell adhesion"/>
    <property type="evidence" value="ECO:0007669"/>
    <property type="project" value="TreeGrafter"/>
</dbReference>
<dbReference type="EMBL" id="KZ308547">
    <property type="protein sequence ID" value="KAG8231298.1"/>
    <property type="molecule type" value="Genomic_DNA"/>
</dbReference>
<dbReference type="OrthoDB" id="6264899at2759"/>
<feature type="compositionally biased region" description="Low complexity" evidence="1">
    <location>
        <begin position="226"/>
        <end position="236"/>
    </location>
</feature>
<evidence type="ECO:0000256" key="1">
    <source>
        <dbReference type="SAM" id="MobiDB-lite"/>
    </source>
</evidence>
<feature type="region of interest" description="Disordered" evidence="1">
    <location>
        <begin position="359"/>
        <end position="381"/>
    </location>
</feature>
<dbReference type="Proteomes" id="UP000792457">
    <property type="component" value="Unassembled WGS sequence"/>
</dbReference>
<keyword evidence="3" id="KW-1185">Reference proteome</keyword>
<dbReference type="PANTHER" id="PTHR16484">
    <property type="entry name" value="PARTITIONING DEFECTIVE 3 RELATED"/>
    <property type="match status" value="1"/>
</dbReference>
<feature type="region of interest" description="Disordered" evidence="1">
    <location>
        <begin position="518"/>
        <end position="584"/>
    </location>
</feature>
<dbReference type="GO" id="GO:0045197">
    <property type="term" value="P:establishment or maintenance of epithelial cell apical/basal polarity"/>
    <property type="evidence" value="ECO:0007669"/>
    <property type="project" value="TreeGrafter"/>
</dbReference>
<dbReference type="GO" id="GO:0035091">
    <property type="term" value="F:phosphatidylinositol binding"/>
    <property type="evidence" value="ECO:0007669"/>
    <property type="project" value="TreeGrafter"/>
</dbReference>
<comment type="caution">
    <text evidence="2">The sequence shown here is derived from an EMBL/GenBank/DDBJ whole genome shotgun (WGS) entry which is preliminary data.</text>
</comment>
<dbReference type="PANTHER" id="PTHR16484:SF17">
    <property type="entry name" value="BAZOOKA, ISOFORM B"/>
    <property type="match status" value="1"/>
</dbReference>
<dbReference type="GO" id="GO:0000226">
    <property type="term" value="P:microtubule cytoskeleton organization"/>
    <property type="evidence" value="ECO:0007669"/>
    <property type="project" value="TreeGrafter"/>
</dbReference>
<feature type="compositionally biased region" description="Basic and acidic residues" evidence="1">
    <location>
        <begin position="159"/>
        <end position="170"/>
    </location>
</feature>
<feature type="compositionally biased region" description="Polar residues" evidence="1">
    <location>
        <begin position="520"/>
        <end position="534"/>
    </location>
</feature>
<sequence length="584" mass="64818">MQEDPENPYSYHHHGAGTISGGGGSSRVVVRGRGCNESFRAAVDRSYEAPLGLAEFRSRMETLAEEDNDGPGGMNRVGSDRGGGPVPSGPFLMRGSSRQSSLGAEGISKKGIREKQSKKGSASSSAGSGGILKGIGSMFRFGKHRKTVEIPTQVVREKEVDEVMGEREDGVENPVDVPGVQGRSVKEGSTNERPADSREREREQARMEAQEEQQRIQEQYRRLMQRQRQIEQQQQQSERDMGPPEGGDLPYHHPMHGPQQGHHGVDGGMDGGSSRAERIQQLRAQHQRRHAERRGQYPMDDREERYEEAIRQSLDHHLDSIGNERIRSRLPQGEAVHYGRGGSSVIRMVDDIRGSEVVSTDMEGGSRPESRMGPPSDPAQFSHYVNYEEIQQHLSRRQQHYHSQRRDNRDSPFHHARPVSNFYEYESVLQGTGGAIGHQHNHHQLLMRRQVVAEENMRQVGVAWQQPQRVEGGSLPKRLGGTGGSVGRISGGNYLQPRIYQPASAPNSALKSQGYLMGASQRSSGMQHHPMQSPQKHDGRQSSHHGRTGSSGLMGHSQQSSWRGPYVSTTRIRPTESSPPGSKV</sequence>
<organism evidence="2 3">
    <name type="scientific">Ladona fulva</name>
    <name type="common">Scarce chaser dragonfly</name>
    <name type="synonym">Libellula fulva</name>
    <dbReference type="NCBI Taxonomy" id="123851"/>
    <lineage>
        <taxon>Eukaryota</taxon>
        <taxon>Metazoa</taxon>
        <taxon>Ecdysozoa</taxon>
        <taxon>Arthropoda</taxon>
        <taxon>Hexapoda</taxon>
        <taxon>Insecta</taxon>
        <taxon>Pterygota</taxon>
        <taxon>Palaeoptera</taxon>
        <taxon>Odonata</taxon>
        <taxon>Epiprocta</taxon>
        <taxon>Anisoptera</taxon>
        <taxon>Libelluloidea</taxon>
        <taxon>Libellulidae</taxon>
        <taxon>Ladona</taxon>
    </lineage>
</organism>
<reference evidence="2" key="1">
    <citation type="submission" date="2013-04" db="EMBL/GenBank/DDBJ databases">
        <authorList>
            <person name="Qu J."/>
            <person name="Murali S.C."/>
            <person name="Bandaranaike D."/>
            <person name="Bellair M."/>
            <person name="Blankenburg K."/>
            <person name="Chao H."/>
            <person name="Dinh H."/>
            <person name="Doddapaneni H."/>
            <person name="Downs B."/>
            <person name="Dugan-Rocha S."/>
            <person name="Elkadiri S."/>
            <person name="Gnanaolivu R.D."/>
            <person name="Hernandez B."/>
            <person name="Javaid M."/>
            <person name="Jayaseelan J.C."/>
            <person name="Lee S."/>
            <person name="Li M."/>
            <person name="Ming W."/>
            <person name="Munidasa M."/>
            <person name="Muniz J."/>
            <person name="Nguyen L."/>
            <person name="Ongeri F."/>
            <person name="Osuji N."/>
            <person name="Pu L.-L."/>
            <person name="Puazo M."/>
            <person name="Qu C."/>
            <person name="Quiroz J."/>
            <person name="Raj R."/>
            <person name="Weissenberger G."/>
            <person name="Xin Y."/>
            <person name="Zou X."/>
            <person name="Han Y."/>
            <person name="Richards S."/>
            <person name="Worley K."/>
            <person name="Muzny D."/>
            <person name="Gibbs R."/>
        </authorList>
    </citation>
    <scope>NUCLEOTIDE SEQUENCE</scope>
    <source>
        <strain evidence="2">Sampled in the wild</strain>
    </source>
</reference>
<dbReference type="GO" id="GO:0051660">
    <property type="term" value="P:establishment of centrosome localization"/>
    <property type="evidence" value="ECO:0007669"/>
    <property type="project" value="TreeGrafter"/>
</dbReference>
<feature type="compositionally biased region" description="Basic and acidic residues" evidence="1">
    <location>
        <begin position="184"/>
        <end position="221"/>
    </location>
</feature>
<dbReference type="InterPro" id="IPR052213">
    <property type="entry name" value="PAR3"/>
</dbReference>
<dbReference type="GO" id="GO:0005912">
    <property type="term" value="C:adherens junction"/>
    <property type="evidence" value="ECO:0007669"/>
    <property type="project" value="TreeGrafter"/>
</dbReference>
<dbReference type="GO" id="GO:0016324">
    <property type="term" value="C:apical plasma membrane"/>
    <property type="evidence" value="ECO:0007669"/>
    <property type="project" value="TreeGrafter"/>
</dbReference>
<name>A0A8K0KFB9_LADFU</name>
<feature type="compositionally biased region" description="Basic and acidic residues" evidence="1">
    <location>
        <begin position="404"/>
        <end position="413"/>
    </location>
</feature>
<evidence type="ECO:0000313" key="3">
    <source>
        <dbReference type="Proteomes" id="UP000792457"/>
    </source>
</evidence>
<reference evidence="2" key="2">
    <citation type="submission" date="2017-10" db="EMBL/GenBank/DDBJ databases">
        <title>Ladona fulva Genome sequencing and assembly.</title>
        <authorList>
            <person name="Murali S."/>
            <person name="Richards S."/>
            <person name="Bandaranaike D."/>
            <person name="Bellair M."/>
            <person name="Blankenburg K."/>
            <person name="Chao H."/>
            <person name="Dinh H."/>
            <person name="Doddapaneni H."/>
            <person name="Dugan-Rocha S."/>
            <person name="Elkadiri S."/>
            <person name="Gnanaolivu R."/>
            <person name="Hernandez B."/>
            <person name="Skinner E."/>
            <person name="Javaid M."/>
            <person name="Lee S."/>
            <person name="Li M."/>
            <person name="Ming W."/>
            <person name="Munidasa M."/>
            <person name="Muniz J."/>
            <person name="Nguyen L."/>
            <person name="Hughes D."/>
            <person name="Osuji N."/>
            <person name="Pu L.-L."/>
            <person name="Puazo M."/>
            <person name="Qu C."/>
            <person name="Quiroz J."/>
            <person name="Raj R."/>
            <person name="Weissenberger G."/>
            <person name="Xin Y."/>
            <person name="Zou X."/>
            <person name="Han Y."/>
            <person name="Worley K."/>
            <person name="Muzny D."/>
            <person name="Gibbs R."/>
        </authorList>
    </citation>
    <scope>NUCLEOTIDE SEQUENCE</scope>
    <source>
        <strain evidence="2">Sampled in the wild</strain>
    </source>
</reference>
<feature type="region of interest" description="Disordered" evidence="1">
    <location>
        <begin position="393"/>
        <end position="416"/>
    </location>
</feature>
<feature type="compositionally biased region" description="Polar residues" evidence="1">
    <location>
        <begin position="548"/>
        <end position="584"/>
    </location>
</feature>
<accession>A0A8K0KFB9</accession>
<dbReference type="GO" id="GO:0008104">
    <property type="term" value="P:intracellular protein localization"/>
    <property type="evidence" value="ECO:0007669"/>
    <property type="project" value="TreeGrafter"/>
</dbReference>